<dbReference type="InterPro" id="IPR016496">
    <property type="entry name" value="GTPase_HflX"/>
</dbReference>
<dbReference type="STRING" id="3694.A0A2K2AL79"/>
<protein>
    <submittedName>
        <fullName evidence="1">Uncharacterized protein</fullName>
    </submittedName>
</protein>
<evidence type="ECO:0000313" key="1">
    <source>
        <dbReference type="EMBL" id="PNT38284.1"/>
    </source>
</evidence>
<reference evidence="1 2" key="1">
    <citation type="journal article" date="2006" name="Science">
        <title>The genome of black cottonwood, Populus trichocarpa (Torr. &amp; Gray).</title>
        <authorList>
            <person name="Tuskan G.A."/>
            <person name="Difazio S."/>
            <person name="Jansson S."/>
            <person name="Bohlmann J."/>
            <person name="Grigoriev I."/>
            <person name="Hellsten U."/>
            <person name="Putnam N."/>
            <person name="Ralph S."/>
            <person name="Rombauts S."/>
            <person name="Salamov A."/>
            <person name="Schein J."/>
            <person name="Sterck L."/>
            <person name="Aerts A."/>
            <person name="Bhalerao R.R."/>
            <person name="Bhalerao R.P."/>
            <person name="Blaudez D."/>
            <person name="Boerjan W."/>
            <person name="Brun A."/>
            <person name="Brunner A."/>
            <person name="Busov V."/>
            <person name="Campbell M."/>
            <person name="Carlson J."/>
            <person name="Chalot M."/>
            <person name="Chapman J."/>
            <person name="Chen G.L."/>
            <person name="Cooper D."/>
            <person name="Coutinho P.M."/>
            <person name="Couturier J."/>
            <person name="Covert S."/>
            <person name="Cronk Q."/>
            <person name="Cunningham R."/>
            <person name="Davis J."/>
            <person name="Degroeve S."/>
            <person name="Dejardin A."/>
            <person name="Depamphilis C."/>
            <person name="Detter J."/>
            <person name="Dirks B."/>
            <person name="Dubchak I."/>
            <person name="Duplessis S."/>
            <person name="Ehlting J."/>
            <person name="Ellis B."/>
            <person name="Gendler K."/>
            <person name="Goodstein D."/>
            <person name="Gribskov M."/>
            <person name="Grimwood J."/>
            <person name="Groover A."/>
            <person name="Gunter L."/>
            <person name="Hamberger B."/>
            <person name="Heinze B."/>
            <person name="Helariutta Y."/>
            <person name="Henrissat B."/>
            <person name="Holligan D."/>
            <person name="Holt R."/>
            <person name="Huang W."/>
            <person name="Islam-Faridi N."/>
            <person name="Jones S."/>
            <person name="Jones-Rhoades M."/>
            <person name="Jorgensen R."/>
            <person name="Joshi C."/>
            <person name="Kangasjarvi J."/>
            <person name="Karlsson J."/>
            <person name="Kelleher C."/>
            <person name="Kirkpatrick R."/>
            <person name="Kirst M."/>
            <person name="Kohler A."/>
            <person name="Kalluri U."/>
            <person name="Larimer F."/>
            <person name="Leebens-Mack J."/>
            <person name="Leple J.C."/>
            <person name="Locascio P."/>
            <person name="Lou Y."/>
            <person name="Lucas S."/>
            <person name="Martin F."/>
            <person name="Montanini B."/>
            <person name="Napoli C."/>
            <person name="Nelson D.R."/>
            <person name="Nelson C."/>
            <person name="Nieminen K."/>
            <person name="Nilsson O."/>
            <person name="Pereda V."/>
            <person name="Peter G."/>
            <person name="Philippe R."/>
            <person name="Pilate G."/>
            <person name="Poliakov A."/>
            <person name="Razumovskaya J."/>
            <person name="Richardson P."/>
            <person name="Rinaldi C."/>
            <person name="Ritland K."/>
            <person name="Rouze P."/>
            <person name="Ryaboy D."/>
            <person name="Schmutz J."/>
            <person name="Schrader J."/>
            <person name="Segerman B."/>
            <person name="Shin H."/>
            <person name="Siddiqui A."/>
            <person name="Sterky F."/>
            <person name="Terry A."/>
            <person name="Tsai C.J."/>
            <person name="Uberbacher E."/>
            <person name="Unneberg P."/>
            <person name="Vahala J."/>
            <person name="Wall K."/>
            <person name="Wessler S."/>
            <person name="Yang G."/>
            <person name="Yin T."/>
            <person name="Douglas C."/>
            <person name="Marra M."/>
            <person name="Sandberg G."/>
            <person name="Van de Peer Y."/>
            <person name="Rokhsar D."/>
        </authorList>
    </citation>
    <scope>NUCLEOTIDE SEQUENCE [LARGE SCALE GENOMIC DNA]</scope>
    <source>
        <strain evidence="2">cv. Nisqually</strain>
    </source>
</reference>
<dbReference type="InParanoid" id="A0A2K2AL79"/>
<name>A0A2K2AL79_POPTR</name>
<dbReference type="InterPro" id="IPR027417">
    <property type="entry name" value="P-loop_NTPase"/>
</dbReference>
<dbReference type="SUPFAM" id="SSF52540">
    <property type="entry name" value="P-loop containing nucleoside triphosphate hydrolases"/>
    <property type="match status" value="1"/>
</dbReference>
<dbReference type="PANTHER" id="PTHR10229:SF0">
    <property type="entry name" value="GTP-BINDING PROTEIN 6-RELATED"/>
    <property type="match status" value="1"/>
</dbReference>
<proteinExistence type="predicted"/>
<gene>
    <name evidence="1" type="ORF">POPTR_005G231900</name>
</gene>
<evidence type="ECO:0000313" key="2">
    <source>
        <dbReference type="Proteomes" id="UP000006729"/>
    </source>
</evidence>
<dbReference type="AlphaFoldDB" id="A0A2K2AL79"/>
<organism evidence="1 2">
    <name type="scientific">Populus trichocarpa</name>
    <name type="common">Western balsam poplar</name>
    <name type="synonym">Populus balsamifera subsp. trichocarpa</name>
    <dbReference type="NCBI Taxonomy" id="3694"/>
    <lineage>
        <taxon>Eukaryota</taxon>
        <taxon>Viridiplantae</taxon>
        <taxon>Streptophyta</taxon>
        <taxon>Embryophyta</taxon>
        <taxon>Tracheophyta</taxon>
        <taxon>Spermatophyta</taxon>
        <taxon>Magnoliopsida</taxon>
        <taxon>eudicotyledons</taxon>
        <taxon>Gunneridae</taxon>
        <taxon>Pentapetalae</taxon>
        <taxon>rosids</taxon>
        <taxon>fabids</taxon>
        <taxon>Malpighiales</taxon>
        <taxon>Salicaceae</taxon>
        <taxon>Saliceae</taxon>
        <taxon>Populus</taxon>
    </lineage>
</organism>
<dbReference type="GO" id="GO:0005525">
    <property type="term" value="F:GTP binding"/>
    <property type="evidence" value="ECO:0007669"/>
    <property type="project" value="InterPro"/>
</dbReference>
<sequence>MWTHLERQAGGRVGYTNAGKSTLLLNQLTGADCLLKIGYLRHWTFCVYETKTFVATWLTEAGSIYSHEMLVLFGFFQMKNGNVFSLWNLFQWVSDVKKLKMEAERKQDVVCVSAMNGDGLQEFCNSVREKLKDSMVWVEALFPFDKGKPLKIIHQVRMVERTESGTLIKAHVPLRFARLLTPMRQLCKS</sequence>
<keyword evidence="2" id="KW-1185">Reference proteome</keyword>
<accession>A0A2K2AL79</accession>
<dbReference type="Proteomes" id="UP000006729">
    <property type="component" value="Chromosome 5"/>
</dbReference>
<dbReference type="PANTHER" id="PTHR10229">
    <property type="entry name" value="GTP-BINDING PROTEIN HFLX"/>
    <property type="match status" value="1"/>
</dbReference>
<dbReference type="EMBL" id="CM009294">
    <property type="protein sequence ID" value="PNT38284.1"/>
    <property type="molecule type" value="Genomic_DNA"/>
</dbReference>